<dbReference type="Proteomes" id="UP000595224">
    <property type="component" value="Chromosome"/>
</dbReference>
<dbReference type="KEGG" id="tper:IWA51_10615"/>
<name>A0A7T3RCQ4_9SPIR</name>
<reference evidence="1 2" key="1">
    <citation type="submission" date="2020-11" db="EMBL/GenBank/DDBJ databases">
        <title>Treponema Peruensis nv. sp., first commensal Treponema isolated from human feces.</title>
        <authorList>
            <person name="Belkhou C."/>
            <person name="Raes J."/>
        </authorList>
    </citation>
    <scope>NUCLEOTIDE SEQUENCE [LARGE SCALE GENOMIC DNA]</scope>
    <source>
        <strain evidence="1 2">RCC2812</strain>
    </source>
</reference>
<evidence type="ECO:0000313" key="2">
    <source>
        <dbReference type="Proteomes" id="UP000595224"/>
    </source>
</evidence>
<dbReference type="EMBL" id="CP064936">
    <property type="protein sequence ID" value="QQA00697.1"/>
    <property type="molecule type" value="Genomic_DNA"/>
</dbReference>
<gene>
    <name evidence="1" type="ORF">IWA51_10615</name>
</gene>
<accession>A0A7T3RCQ4</accession>
<dbReference type="PANTHER" id="PTHR35868">
    <property type="entry name" value="DUF2804 DOMAIN-CONTAINING PROTEIN-RELATED"/>
    <property type="match status" value="1"/>
</dbReference>
<dbReference type="InterPro" id="IPR021243">
    <property type="entry name" value="DUF2804"/>
</dbReference>
<protein>
    <submittedName>
        <fullName evidence="1">DUF2804 family protein</fullName>
    </submittedName>
</protein>
<dbReference type="Pfam" id="PF10974">
    <property type="entry name" value="DUF2804"/>
    <property type="match status" value="1"/>
</dbReference>
<dbReference type="PANTHER" id="PTHR35868:SF4">
    <property type="entry name" value="DUF2804 DOMAIN-CONTAINING PROTEIN"/>
    <property type="match status" value="1"/>
</dbReference>
<sequence length="355" mass="39687">MYTRQILEQPGSFVKNKRPVFGTFAGHPKRLDIRGVYKPYGTVPIPTLITNLRIKSRLSFYFMIGEYAGSISFVDAKVFGFAEVVFWNTATKQKFVYRSVMGPRKRFVPHGLETASTSSYKKSRYIRISWDRRHDKLSVIFNLHGDSVRPSANAALVAAFSDKSFAELTTVLPAPTLRRCSGIYNAAMSLHGAITLIPGHGAIRTMSDADGLAFMNMHRTYMKFRSHGETITAMGTVAGKKVSFRIESGSQNSVNRELYNANVLFCDGTVTPLPPVLMTHSYGISNKWIIQDTENMVDLTFTPVSENLSKISIFILRTVYHTIFGTLEGTIMTAAGEKISFRSMTAIAENYLIRL</sequence>
<organism evidence="1 2">
    <name type="scientific">Treponema peruense</name>
    <dbReference type="NCBI Taxonomy" id="2787628"/>
    <lineage>
        <taxon>Bacteria</taxon>
        <taxon>Pseudomonadati</taxon>
        <taxon>Spirochaetota</taxon>
        <taxon>Spirochaetia</taxon>
        <taxon>Spirochaetales</taxon>
        <taxon>Treponemataceae</taxon>
        <taxon>Treponema</taxon>
    </lineage>
</organism>
<proteinExistence type="predicted"/>
<dbReference type="RefSeq" id="WP_177528592.1">
    <property type="nucleotide sequence ID" value="NZ_CBCSHE010000008.1"/>
</dbReference>
<evidence type="ECO:0000313" key="1">
    <source>
        <dbReference type="EMBL" id="QQA00697.1"/>
    </source>
</evidence>
<keyword evidence="2" id="KW-1185">Reference proteome</keyword>
<dbReference type="AlphaFoldDB" id="A0A7T3RCQ4"/>